<proteinExistence type="predicted"/>
<gene>
    <name evidence="1" type="ORF">Mal4_00240</name>
</gene>
<dbReference type="Gene3D" id="3.40.720.10">
    <property type="entry name" value="Alkaline Phosphatase, subunit A"/>
    <property type="match status" value="1"/>
</dbReference>
<reference evidence="1 2" key="1">
    <citation type="submission" date="2019-02" db="EMBL/GenBank/DDBJ databases">
        <title>Deep-cultivation of Planctomycetes and their phenomic and genomic characterization uncovers novel biology.</title>
        <authorList>
            <person name="Wiegand S."/>
            <person name="Jogler M."/>
            <person name="Boedeker C."/>
            <person name="Pinto D."/>
            <person name="Vollmers J."/>
            <person name="Rivas-Marin E."/>
            <person name="Kohn T."/>
            <person name="Peeters S.H."/>
            <person name="Heuer A."/>
            <person name="Rast P."/>
            <person name="Oberbeckmann S."/>
            <person name="Bunk B."/>
            <person name="Jeske O."/>
            <person name="Meyerdierks A."/>
            <person name="Storesund J.E."/>
            <person name="Kallscheuer N."/>
            <person name="Luecker S."/>
            <person name="Lage O.M."/>
            <person name="Pohl T."/>
            <person name="Merkel B.J."/>
            <person name="Hornburger P."/>
            <person name="Mueller R.-W."/>
            <person name="Bruemmer F."/>
            <person name="Labrenz M."/>
            <person name="Spormann A.M."/>
            <person name="Op den Camp H."/>
            <person name="Overmann J."/>
            <person name="Amann R."/>
            <person name="Jetten M.S.M."/>
            <person name="Mascher T."/>
            <person name="Medema M.H."/>
            <person name="Devos D.P."/>
            <person name="Kaster A.-K."/>
            <person name="Ovreas L."/>
            <person name="Rohde M."/>
            <person name="Galperin M.Y."/>
            <person name="Jogler C."/>
        </authorList>
    </citation>
    <scope>NUCLEOTIDE SEQUENCE [LARGE SCALE GENOMIC DNA]</scope>
    <source>
        <strain evidence="1 2">Mal4</strain>
    </source>
</reference>
<evidence type="ECO:0000313" key="2">
    <source>
        <dbReference type="Proteomes" id="UP000320496"/>
    </source>
</evidence>
<dbReference type="InterPro" id="IPR010869">
    <property type="entry name" value="DUF1501"/>
</dbReference>
<evidence type="ECO:0000313" key="1">
    <source>
        <dbReference type="EMBL" id="QDU35742.1"/>
    </source>
</evidence>
<keyword evidence="2" id="KW-1185">Reference proteome</keyword>
<protein>
    <recommendedName>
        <fullName evidence="3">DUF1501 domain-containing protein</fullName>
    </recommendedName>
</protein>
<dbReference type="KEGG" id="mri:Mal4_00240"/>
<accession>A0A517YZV6</accession>
<name>A0A517YZV6_9PLAN</name>
<dbReference type="RefSeq" id="WP_145366447.1">
    <property type="nucleotide sequence ID" value="NZ_CP036275.1"/>
</dbReference>
<evidence type="ECO:0008006" key="3">
    <source>
        <dbReference type="Google" id="ProtNLM"/>
    </source>
</evidence>
<sequence>MTEQSPFPPGTESDSLLARRDLLRVGGISVAATALPAALTSAAPAASPARSPVDSVIFLWMGGGVTHIDSFDPKPHAPEEIRGTLGAISTSLPGVQFGEPMQGLAPLADQLCLVRSFSHDSNDHLLSQVYTLSGRKVGRNELFSEPNLGAVVSHLLGPRQGLPGYIAVPGITRPGPPPHNLFVGGWLGNEHAPFCLGGQPEQPDFTVGKKLDDPPPEHDEELYPRELSYLPELTVGRISRRVSLRESLERAARVAEETARQQTVDGNYESALHLLTAPSVQNAFDLSSEPDAIRKRYGRTKIGGRCLMARRLVEAGARFVMVDYGYDPDYGNLWDIHNAASQNFPHVSKMCMRGYNLAGMDRAFAGLLTDLRERGLNERTLVVFLTEFGRTPKINGNGGRDHWGMCGSMFFAGGGVQAGQVIGETDAQAAWPLTPPHGPADIAATIYHALGIDPETRIRDREGRPHPVLDHGRLIPGVLA</sequence>
<dbReference type="PANTHER" id="PTHR43737:SF1">
    <property type="entry name" value="DUF1501 DOMAIN-CONTAINING PROTEIN"/>
    <property type="match status" value="1"/>
</dbReference>
<dbReference type="PROSITE" id="PS51318">
    <property type="entry name" value="TAT"/>
    <property type="match status" value="1"/>
</dbReference>
<dbReference type="AlphaFoldDB" id="A0A517YZV6"/>
<organism evidence="1 2">
    <name type="scientific">Maioricimonas rarisocia</name>
    <dbReference type="NCBI Taxonomy" id="2528026"/>
    <lineage>
        <taxon>Bacteria</taxon>
        <taxon>Pseudomonadati</taxon>
        <taxon>Planctomycetota</taxon>
        <taxon>Planctomycetia</taxon>
        <taxon>Planctomycetales</taxon>
        <taxon>Planctomycetaceae</taxon>
        <taxon>Maioricimonas</taxon>
    </lineage>
</organism>
<dbReference type="PANTHER" id="PTHR43737">
    <property type="entry name" value="BLL7424 PROTEIN"/>
    <property type="match status" value="1"/>
</dbReference>
<dbReference type="InterPro" id="IPR006311">
    <property type="entry name" value="TAT_signal"/>
</dbReference>
<dbReference type="Pfam" id="PF07394">
    <property type="entry name" value="DUF1501"/>
    <property type="match status" value="1"/>
</dbReference>
<dbReference type="OrthoDB" id="9779968at2"/>
<dbReference type="SUPFAM" id="SSF53649">
    <property type="entry name" value="Alkaline phosphatase-like"/>
    <property type="match status" value="1"/>
</dbReference>
<dbReference type="Proteomes" id="UP000320496">
    <property type="component" value="Chromosome"/>
</dbReference>
<dbReference type="InterPro" id="IPR017850">
    <property type="entry name" value="Alkaline_phosphatase_core_sf"/>
</dbReference>
<dbReference type="EMBL" id="CP036275">
    <property type="protein sequence ID" value="QDU35742.1"/>
    <property type="molecule type" value="Genomic_DNA"/>
</dbReference>